<name>H1XR63_CALAY</name>
<dbReference type="PaxDb" id="880073-Calab_1594"/>
<dbReference type="PANTHER" id="PTHR42951:SF4">
    <property type="entry name" value="ACYL-COENZYME A THIOESTERASE MBLAC2"/>
    <property type="match status" value="1"/>
</dbReference>
<dbReference type="AlphaFoldDB" id="H1XR63"/>
<dbReference type="Pfam" id="PF00753">
    <property type="entry name" value="Lactamase_B"/>
    <property type="match status" value="1"/>
</dbReference>
<sequence>MKEILKGLALINLDQPVEGFRDFISCWLLQKNGLNILIDPGPASTILHLTSALNKAGVEKIDLILLTHIHIDHAGGTGLLLKKFPEARVVCHPKAIKHLINPEKLWAGSLQVLGSLAEVYGPVAPVPQANLGFAHLIEQNGLTIEAVETPGHASHHLVYKIDDLLFLGEVAGVNVPLQGSSYLRIATPPVFKYEIYRASLQKAAQLKAQHFCFGHYGHRTDGEQIFTQALNQLELWLSVIQKNIEKGVLEEDVILEQLLQKDAQLQSFHLLPADIQTRERYFCKNSIKGMMGYLLEEDD</sequence>
<accession>H1XR63</accession>
<dbReference type="STRING" id="880073.Cabys_314"/>
<gene>
    <name evidence="3" type="ORF">Cabys_314</name>
    <name evidence="4" type="ORF">Calab_1594</name>
</gene>
<dbReference type="PANTHER" id="PTHR42951">
    <property type="entry name" value="METALLO-BETA-LACTAMASE DOMAIN-CONTAINING"/>
    <property type="match status" value="1"/>
</dbReference>
<evidence type="ECO:0000256" key="1">
    <source>
        <dbReference type="ARBA" id="ARBA00005250"/>
    </source>
</evidence>
<dbReference type="Proteomes" id="UP000004671">
    <property type="component" value="Chromosome"/>
</dbReference>
<dbReference type="eggNOG" id="COG0491">
    <property type="taxonomic scope" value="Bacteria"/>
</dbReference>
<reference evidence="4 5" key="1">
    <citation type="submission" date="2011-09" db="EMBL/GenBank/DDBJ databases">
        <title>The permanent draft genome of Caldithrix abyssi DSM 13497.</title>
        <authorList>
            <consortium name="US DOE Joint Genome Institute (JGI-PGF)"/>
            <person name="Lucas S."/>
            <person name="Han J."/>
            <person name="Lapidus A."/>
            <person name="Bruce D."/>
            <person name="Goodwin L."/>
            <person name="Pitluck S."/>
            <person name="Peters L."/>
            <person name="Kyrpides N."/>
            <person name="Mavromatis K."/>
            <person name="Ivanova N."/>
            <person name="Mikhailova N."/>
            <person name="Chertkov O."/>
            <person name="Detter J.C."/>
            <person name="Tapia R."/>
            <person name="Han C."/>
            <person name="Land M."/>
            <person name="Hauser L."/>
            <person name="Markowitz V."/>
            <person name="Cheng J.-F."/>
            <person name="Hugenholtz P."/>
            <person name="Woyke T."/>
            <person name="Wu D."/>
            <person name="Spring S."/>
            <person name="Brambilla E."/>
            <person name="Klenk H.-P."/>
            <person name="Eisen J.A."/>
        </authorList>
    </citation>
    <scope>NUCLEOTIDE SEQUENCE [LARGE SCALE GENOMIC DNA]</scope>
    <source>
        <strain evidence="4 5">DSM 13497</strain>
    </source>
</reference>
<protein>
    <submittedName>
        <fullName evidence="4">Beta-lactamase domain protein</fullName>
    </submittedName>
    <submittedName>
        <fullName evidence="3">Glyoxylase, beta-lactamase superfamily II</fullName>
    </submittedName>
</protein>
<comment type="similarity">
    <text evidence="1">Belongs to the metallo-beta-lactamase superfamily. Class-B beta-lactamase family.</text>
</comment>
<reference evidence="3 6" key="2">
    <citation type="submission" date="2016-11" db="EMBL/GenBank/DDBJ databases">
        <title>Genomic analysis of Caldithrix abyssi and proposal of a novel bacterial phylum Caldithrichaeota.</title>
        <authorList>
            <person name="Kublanov I."/>
            <person name="Sigalova O."/>
            <person name="Gavrilov S."/>
            <person name="Lebedinsky A."/>
            <person name="Ivanova N."/>
            <person name="Daum C."/>
            <person name="Reddy T."/>
            <person name="Klenk H.P."/>
            <person name="Goker M."/>
            <person name="Reva O."/>
            <person name="Miroshnichenko M."/>
            <person name="Kyprides N."/>
            <person name="Woyke T."/>
            <person name="Gelfand M."/>
        </authorList>
    </citation>
    <scope>NUCLEOTIDE SEQUENCE [LARGE SCALE GENOMIC DNA]</scope>
    <source>
        <strain evidence="3 6">LF13</strain>
    </source>
</reference>
<evidence type="ECO:0000313" key="3">
    <source>
        <dbReference type="EMBL" id="APF17065.1"/>
    </source>
</evidence>
<evidence type="ECO:0000259" key="2">
    <source>
        <dbReference type="SMART" id="SM00849"/>
    </source>
</evidence>
<dbReference type="CDD" id="cd07726">
    <property type="entry name" value="ST1585-like_MBL-fold"/>
    <property type="match status" value="1"/>
</dbReference>
<dbReference type="Proteomes" id="UP000183868">
    <property type="component" value="Chromosome"/>
</dbReference>
<dbReference type="KEGG" id="caby:Cabys_314"/>
<dbReference type="InterPro" id="IPR001279">
    <property type="entry name" value="Metallo-B-lactamas"/>
</dbReference>
<dbReference type="EMBL" id="CM001402">
    <property type="protein sequence ID" value="EHO41214.1"/>
    <property type="molecule type" value="Genomic_DNA"/>
</dbReference>
<dbReference type="InterPro" id="IPR036866">
    <property type="entry name" value="RibonucZ/Hydroxyglut_hydro"/>
</dbReference>
<dbReference type="InterPro" id="IPR037482">
    <property type="entry name" value="ST1585_MBL-fold"/>
</dbReference>
<dbReference type="SMART" id="SM00849">
    <property type="entry name" value="Lactamase_B"/>
    <property type="match status" value="1"/>
</dbReference>
<evidence type="ECO:0000313" key="4">
    <source>
        <dbReference type="EMBL" id="EHO41214.1"/>
    </source>
</evidence>
<dbReference type="SUPFAM" id="SSF56281">
    <property type="entry name" value="Metallo-hydrolase/oxidoreductase"/>
    <property type="match status" value="1"/>
</dbReference>
<dbReference type="RefSeq" id="WP_006928292.1">
    <property type="nucleotide sequence ID" value="NZ_CM001402.1"/>
</dbReference>
<dbReference type="GO" id="GO:0017001">
    <property type="term" value="P:antibiotic catabolic process"/>
    <property type="evidence" value="ECO:0007669"/>
    <property type="project" value="UniProtKB-ARBA"/>
</dbReference>
<evidence type="ECO:0000313" key="5">
    <source>
        <dbReference type="Proteomes" id="UP000004671"/>
    </source>
</evidence>
<dbReference type="HOGENOM" id="CLU_061385_0_0_0"/>
<proteinExistence type="inferred from homology"/>
<dbReference type="InterPro" id="IPR050855">
    <property type="entry name" value="NDM-1-like"/>
</dbReference>
<organism evidence="4 5">
    <name type="scientific">Caldithrix abyssi DSM 13497</name>
    <dbReference type="NCBI Taxonomy" id="880073"/>
    <lineage>
        <taxon>Bacteria</taxon>
        <taxon>Pseudomonadati</taxon>
        <taxon>Calditrichota</taxon>
        <taxon>Calditrichia</taxon>
        <taxon>Calditrichales</taxon>
        <taxon>Calditrichaceae</taxon>
        <taxon>Caldithrix</taxon>
    </lineage>
</organism>
<dbReference type="EMBL" id="CP018099">
    <property type="protein sequence ID" value="APF17065.1"/>
    <property type="molecule type" value="Genomic_DNA"/>
</dbReference>
<evidence type="ECO:0000313" key="6">
    <source>
        <dbReference type="Proteomes" id="UP000183868"/>
    </source>
</evidence>
<feature type="domain" description="Metallo-beta-lactamase" evidence="2">
    <location>
        <begin position="23"/>
        <end position="215"/>
    </location>
</feature>
<dbReference type="Gene3D" id="3.60.15.10">
    <property type="entry name" value="Ribonuclease Z/Hydroxyacylglutathione hydrolase-like"/>
    <property type="match status" value="1"/>
</dbReference>
<keyword evidence="5" id="KW-1185">Reference proteome</keyword>